<keyword evidence="6" id="KW-0676">Redox-active center</keyword>
<gene>
    <name evidence="9" type="ORF">IFJ97_02265</name>
</gene>
<comment type="caution">
    <text evidence="9">The sequence shown here is derived from an EMBL/GenBank/DDBJ whole genome shotgun (WGS) entry which is preliminary data.</text>
</comment>
<dbReference type="Proteomes" id="UP000598633">
    <property type="component" value="Unassembled WGS sequence"/>
</dbReference>
<evidence type="ECO:0000259" key="8">
    <source>
        <dbReference type="Pfam" id="PF07992"/>
    </source>
</evidence>
<dbReference type="Gene3D" id="3.50.50.60">
    <property type="entry name" value="FAD/NAD(P)-binding domain"/>
    <property type="match status" value="2"/>
</dbReference>
<dbReference type="GO" id="GO:0016491">
    <property type="term" value="F:oxidoreductase activity"/>
    <property type="evidence" value="ECO:0007669"/>
    <property type="project" value="UniProtKB-KW"/>
</dbReference>
<evidence type="ECO:0000313" key="9">
    <source>
        <dbReference type="EMBL" id="MBD3870166.1"/>
    </source>
</evidence>
<evidence type="ECO:0000259" key="7">
    <source>
        <dbReference type="Pfam" id="PF02852"/>
    </source>
</evidence>
<evidence type="ECO:0000256" key="3">
    <source>
        <dbReference type="ARBA" id="ARBA00022630"/>
    </source>
</evidence>
<feature type="domain" description="Pyridine nucleotide-disulphide oxidoreductase dimerisation" evidence="7">
    <location>
        <begin position="333"/>
        <end position="437"/>
    </location>
</feature>
<evidence type="ECO:0000313" key="10">
    <source>
        <dbReference type="Proteomes" id="UP000598633"/>
    </source>
</evidence>
<dbReference type="InterPro" id="IPR036188">
    <property type="entry name" value="FAD/NAD-bd_sf"/>
</dbReference>
<keyword evidence="3" id="KW-0285">Flavoprotein</keyword>
<evidence type="ECO:0000256" key="6">
    <source>
        <dbReference type="ARBA" id="ARBA00023284"/>
    </source>
</evidence>
<evidence type="ECO:0000256" key="4">
    <source>
        <dbReference type="ARBA" id="ARBA00022827"/>
    </source>
</evidence>
<comment type="similarity">
    <text evidence="2">Belongs to the class-III pyridine nucleotide-disulfide oxidoreductase family.</text>
</comment>
<evidence type="ECO:0000256" key="5">
    <source>
        <dbReference type="ARBA" id="ARBA00023002"/>
    </source>
</evidence>
<dbReference type="InterPro" id="IPR004099">
    <property type="entry name" value="Pyr_nucl-diS_OxRdtase_dimer"/>
</dbReference>
<dbReference type="AlphaFoldDB" id="A0A8J6YB29"/>
<dbReference type="PANTHER" id="PTHR43429:SF1">
    <property type="entry name" value="NAD(P)H SULFUR OXIDOREDUCTASE (COA-DEPENDENT)"/>
    <property type="match status" value="1"/>
</dbReference>
<dbReference type="InterPro" id="IPR016156">
    <property type="entry name" value="FAD/NAD-linked_Rdtase_dimer_sf"/>
</dbReference>
<accession>A0A8J6YB29</accession>
<dbReference type="Pfam" id="PF02852">
    <property type="entry name" value="Pyr_redox_dim"/>
    <property type="match status" value="1"/>
</dbReference>
<dbReference type="PRINTS" id="PR00411">
    <property type="entry name" value="PNDRDTASEI"/>
</dbReference>
<dbReference type="Pfam" id="PF07992">
    <property type="entry name" value="Pyr_redox_2"/>
    <property type="match status" value="1"/>
</dbReference>
<comment type="cofactor">
    <cofactor evidence="1">
        <name>FAD</name>
        <dbReference type="ChEBI" id="CHEBI:57692"/>
    </cofactor>
</comment>
<dbReference type="SUPFAM" id="SSF55424">
    <property type="entry name" value="FAD/NAD-linked reductases, dimerisation (C-terminal) domain"/>
    <property type="match status" value="1"/>
</dbReference>
<dbReference type="EMBL" id="JACXWA010000037">
    <property type="protein sequence ID" value="MBD3870166.1"/>
    <property type="molecule type" value="Genomic_DNA"/>
</dbReference>
<proteinExistence type="inferred from homology"/>
<dbReference type="InterPro" id="IPR023753">
    <property type="entry name" value="FAD/NAD-binding_dom"/>
</dbReference>
<dbReference type="PRINTS" id="PR00368">
    <property type="entry name" value="FADPNR"/>
</dbReference>
<dbReference type="SUPFAM" id="SSF51905">
    <property type="entry name" value="FAD/NAD(P)-binding domain"/>
    <property type="match status" value="1"/>
</dbReference>
<organism evidence="9 10">
    <name type="scientific">Candidatus Sulfomarinibacter kjeldsenii</name>
    <dbReference type="NCBI Taxonomy" id="2885994"/>
    <lineage>
        <taxon>Bacteria</taxon>
        <taxon>Pseudomonadati</taxon>
        <taxon>Acidobacteriota</taxon>
        <taxon>Thermoanaerobaculia</taxon>
        <taxon>Thermoanaerobaculales</taxon>
        <taxon>Candidatus Sulfomarinibacteraceae</taxon>
        <taxon>Candidatus Sulfomarinibacter</taxon>
    </lineage>
</organism>
<dbReference type="PANTHER" id="PTHR43429">
    <property type="entry name" value="PYRIDINE NUCLEOTIDE-DISULFIDE OXIDOREDUCTASE DOMAIN-CONTAINING"/>
    <property type="match status" value="1"/>
</dbReference>
<evidence type="ECO:0000256" key="1">
    <source>
        <dbReference type="ARBA" id="ARBA00001974"/>
    </source>
</evidence>
<keyword evidence="4" id="KW-0274">FAD</keyword>
<feature type="domain" description="FAD/NAD(P)-binding" evidence="8">
    <location>
        <begin position="6"/>
        <end position="310"/>
    </location>
</feature>
<dbReference type="InterPro" id="IPR050260">
    <property type="entry name" value="FAD-bd_OxRdtase"/>
</dbReference>
<evidence type="ECO:0000256" key="2">
    <source>
        <dbReference type="ARBA" id="ARBA00009130"/>
    </source>
</evidence>
<keyword evidence="5" id="KW-0560">Oxidoreductase</keyword>
<reference evidence="9 10" key="1">
    <citation type="submission" date="2020-08" db="EMBL/GenBank/DDBJ databases">
        <title>Acidobacteriota in marine sediments use diverse sulfur dissimilation pathways.</title>
        <authorList>
            <person name="Wasmund K."/>
        </authorList>
    </citation>
    <scope>NUCLEOTIDE SEQUENCE [LARGE SCALE GENOMIC DNA]</scope>
    <source>
        <strain evidence="9">MAG AM3-A</strain>
    </source>
</reference>
<name>A0A8J6YB29_9BACT</name>
<protein>
    <submittedName>
        <fullName evidence="9">FAD-dependent oxidoreductase</fullName>
    </submittedName>
</protein>
<sequence>MKVPDRVLVVGGVAAGMSAASQIRRRNPKTRVTVFERGNYISYGACGMPYNIEDPEREIEDLVVLTAEQARQKRGIDLRLQHEAKELDLDRGTLTVIDLDSGSQTQEPFDALVIATGARAIRLPLDGFDLPGVEVLRNLNDGSAIKDILKGDPKNAVIVGAGYIGMEMAHVLTERGLSVTVLEKQPQLLPGWHEDTVAVVTETLINHGVEIHSGATVKAAEAGSDGRVAAVLTDDGRFDADLVVVAAGVRPNVELAIAGGLRIGDTGAIWVNQQQQTSHEAVWSAGDCTEAYHRVLRRNAWIPLGTTANKQGRIAGANVLGLGQRFPGIVGTAGFVVFDLEVARSGLSEDHARTEGFDPIAVTIRQRSRAHGYPGGVPIQVRLIADRETGLLLGGEIVGVEGAALRINTLATALAAHMTVADLQSLDLVYAPPFASVWDPLLVAANQLIKKVGG</sequence>